<evidence type="ECO:0000313" key="2">
    <source>
        <dbReference type="Proteomes" id="UP000470404"/>
    </source>
</evidence>
<name>A0ABX0C5F6_9PSEU</name>
<reference evidence="1 2" key="1">
    <citation type="submission" date="2020-01" db="EMBL/GenBank/DDBJ databases">
        <title>Insect and environment-associated Actinomycetes.</title>
        <authorList>
            <person name="Currrie C."/>
            <person name="Chevrette M."/>
            <person name="Carlson C."/>
            <person name="Stubbendieck R."/>
            <person name="Wendt-Pienkowski E."/>
        </authorList>
    </citation>
    <scope>NUCLEOTIDE SEQUENCE [LARGE SCALE GENOMIC DNA]</scope>
    <source>
        <strain evidence="1 2">SID8386</strain>
    </source>
</reference>
<dbReference type="Proteomes" id="UP000470404">
    <property type="component" value="Unassembled WGS sequence"/>
</dbReference>
<gene>
    <name evidence="1" type="ORF">G3I59_47235</name>
</gene>
<protein>
    <submittedName>
        <fullName evidence="1">Uncharacterized protein</fullName>
    </submittedName>
</protein>
<evidence type="ECO:0000313" key="1">
    <source>
        <dbReference type="EMBL" id="NEC62989.1"/>
    </source>
</evidence>
<sequence>MQKQRFQELLQWPDYIITCFGHDNATHWERALLWATAALDGASKVVIIAAAQALLKYLKIATSPAQAFVAVDLSRALKTIDAENTEDRVSITTRRPGAGQAVLNHVYREFPDLREVLLDWLASLPSVPGVGPAYADLVSRRLQALAIEADAAEVLEKAERMLGTDSKNHSLTVSLLTAAALDERLRTPARELNCGPGLAGLSQHNNAS</sequence>
<proteinExistence type="predicted"/>
<dbReference type="RefSeq" id="WP_157904978.1">
    <property type="nucleotide sequence ID" value="NZ_JAAGNC010000223.1"/>
</dbReference>
<organism evidence="1 2">
    <name type="scientific">Amycolatopsis rubida</name>
    <dbReference type="NCBI Taxonomy" id="112413"/>
    <lineage>
        <taxon>Bacteria</taxon>
        <taxon>Bacillati</taxon>
        <taxon>Actinomycetota</taxon>
        <taxon>Actinomycetes</taxon>
        <taxon>Pseudonocardiales</taxon>
        <taxon>Pseudonocardiaceae</taxon>
        <taxon>Amycolatopsis</taxon>
    </lineage>
</organism>
<accession>A0ABX0C5F6</accession>
<dbReference type="EMBL" id="JAAGNC010000223">
    <property type="protein sequence ID" value="NEC62989.1"/>
    <property type="molecule type" value="Genomic_DNA"/>
</dbReference>
<keyword evidence="2" id="KW-1185">Reference proteome</keyword>
<comment type="caution">
    <text evidence="1">The sequence shown here is derived from an EMBL/GenBank/DDBJ whole genome shotgun (WGS) entry which is preliminary data.</text>
</comment>